<dbReference type="InterPro" id="IPR051497">
    <property type="entry name" value="Dev/Hematopoietic_TF"/>
</dbReference>
<evidence type="ECO:0000256" key="8">
    <source>
        <dbReference type="ARBA" id="ARBA00023163"/>
    </source>
</evidence>
<keyword evidence="4 10" id="KW-0863">Zinc-finger</keyword>
<keyword evidence="8" id="KW-0804">Transcription</keyword>
<dbReference type="GO" id="GO:0008270">
    <property type="term" value="F:zinc ion binding"/>
    <property type="evidence" value="ECO:0007669"/>
    <property type="project" value="UniProtKB-KW"/>
</dbReference>
<dbReference type="GO" id="GO:0003700">
    <property type="term" value="F:DNA-binding transcription factor activity"/>
    <property type="evidence" value="ECO:0007669"/>
    <property type="project" value="TreeGrafter"/>
</dbReference>
<dbReference type="SMART" id="SM00355">
    <property type="entry name" value="ZnF_C2H2"/>
    <property type="match status" value="2"/>
</dbReference>
<evidence type="ECO:0000256" key="6">
    <source>
        <dbReference type="ARBA" id="ARBA00023015"/>
    </source>
</evidence>
<evidence type="ECO:0000256" key="4">
    <source>
        <dbReference type="ARBA" id="ARBA00022771"/>
    </source>
</evidence>
<keyword evidence="9" id="KW-0539">Nucleus</keyword>
<dbReference type="Pfam" id="PF00096">
    <property type="entry name" value="zf-C2H2"/>
    <property type="match status" value="2"/>
</dbReference>
<dbReference type="GO" id="GO:0000978">
    <property type="term" value="F:RNA polymerase II cis-regulatory region sequence-specific DNA binding"/>
    <property type="evidence" value="ECO:0007669"/>
    <property type="project" value="TreeGrafter"/>
</dbReference>
<comment type="caution">
    <text evidence="13">The sequence shown here is derived from an EMBL/GenBank/DDBJ whole genome shotgun (WGS) entry which is preliminary data.</text>
</comment>
<dbReference type="PANTHER" id="PTHR45993">
    <property type="entry name" value="B-CELL LYMPHOMA/LEUKEMIA 11"/>
    <property type="match status" value="1"/>
</dbReference>
<accession>A0A2J7PVD1</accession>
<dbReference type="STRING" id="105785.A0A2J7PVD1"/>
<dbReference type="PANTHER" id="PTHR45993:SF6">
    <property type="entry name" value="C2H2-TYPE DOMAIN-CONTAINING PROTEIN"/>
    <property type="match status" value="1"/>
</dbReference>
<dbReference type="PROSITE" id="PS00028">
    <property type="entry name" value="ZINC_FINGER_C2H2_1"/>
    <property type="match status" value="2"/>
</dbReference>
<evidence type="ECO:0000256" key="7">
    <source>
        <dbReference type="ARBA" id="ARBA00023125"/>
    </source>
</evidence>
<feature type="compositionally biased region" description="Polar residues" evidence="11">
    <location>
        <begin position="545"/>
        <end position="557"/>
    </location>
</feature>
<evidence type="ECO:0000259" key="12">
    <source>
        <dbReference type="PROSITE" id="PS50157"/>
    </source>
</evidence>
<evidence type="ECO:0000256" key="1">
    <source>
        <dbReference type="ARBA" id="ARBA00004123"/>
    </source>
</evidence>
<feature type="compositionally biased region" description="Polar residues" evidence="11">
    <location>
        <begin position="574"/>
        <end position="588"/>
    </location>
</feature>
<feature type="compositionally biased region" description="Basic residues" evidence="11">
    <location>
        <begin position="531"/>
        <end position="541"/>
    </location>
</feature>
<dbReference type="GO" id="GO:0005634">
    <property type="term" value="C:nucleus"/>
    <property type="evidence" value="ECO:0007669"/>
    <property type="project" value="UniProtKB-SubCell"/>
</dbReference>
<feature type="compositionally biased region" description="Polar residues" evidence="11">
    <location>
        <begin position="649"/>
        <end position="658"/>
    </location>
</feature>
<evidence type="ECO:0000256" key="9">
    <source>
        <dbReference type="ARBA" id="ARBA00023242"/>
    </source>
</evidence>
<dbReference type="AlphaFoldDB" id="A0A2J7PVD1"/>
<protein>
    <recommendedName>
        <fullName evidence="12">C2H2-type domain-containing protein</fullName>
    </recommendedName>
</protein>
<dbReference type="FunFam" id="3.30.160.60:FF:001385">
    <property type="entry name" value="zinc finger protein 774"/>
    <property type="match status" value="1"/>
</dbReference>
<feature type="compositionally biased region" description="Polar residues" evidence="11">
    <location>
        <begin position="134"/>
        <end position="143"/>
    </location>
</feature>
<proteinExistence type="predicted"/>
<sequence length="676" mass="73320">MDITETFRGEDISKTDFFDFVVTPDIGEHQQQTLHFNRTLKSMGIFIESAGANSGSNSNDTGTSTYQDIKETNNNHLMMTTTTASSGLPPSEHSLGNFGDHSFWTSSSCEKEAARLETAMLEDLNEFCWSQDSTETASPNSNGGPCHKVGHTNNTHNNTDGAIYTLTVLNGGDHSATWYRTPEAPTGLKDDDESHQQSLSSPHMDCRQINSHNNQQNHSSALDLDSILSIIPPNQHTTSTPTSSGHQFHQNGYHQTHAHPSNHLHQTNNSAVTLSPHHHTISQDGLVKSEQQYAYEESGYANKDCISHIVDGQSVIQQEAGGGDSNAGFNNNNNDWKLTNNNTNSTADSLLRSALQGKSFLGRYNGTSPKNGKAMEGHIELRRVLSTPPNGVKTPMEHSPVFITSDITDDCSGGDQKPSPMMTVTMEGNAVVMFDGGGGTRGLGLTDTDNPSSAHSMDDILLSQLDAASYPEDYEKLKCIANEVAESVKQYCSLDQNSIASPTQHTPSGIYISTHLASTENLVPSSILSSTHHHHHHHHHANLSPILSTSQSTTKSNVGKKYTKKQGVGGGSGSTKATHSSHQMQNNGVRKERSLHYCNICSKGFKDKYSVNVHIRTHTGEKPFACSLCGKSFRQKAHLAKHYQTHMAQKNSATNSNGVAKPGGNKGRYSSAKSSS</sequence>
<feature type="region of interest" description="Disordered" evidence="11">
    <location>
        <begin position="179"/>
        <end position="219"/>
    </location>
</feature>
<keyword evidence="3" id="KW-0677">Repeat</keyword>
<evidence type="ECO:0000256" key="5">
    <source>
        <dbReference type="ARBA" id="ARBA00022833"/>
    </source>
</evidence>
<keyword evidence="7" id="KW-0238">DNA-binding</keyword>
<evidence type="ECO:0000313" key="13">
    <source>
        <dbReference type="EMBL" id="PNF20289.1"/>
    </source>
</evidence>
<feature type="region of interest" description="Disordered" evidence="11">
    <location>
        <begin position="649"/>
        <end position="676"/>
    </location>
</feature>
<dbReference type="Gene3D" id="3.30.160.60">
    <property type="entry name" value="Classic Zinc Finger"/>
    <property type="match status" value="2"/>
</dbReference>
<comment type="subcellular location">
    <subcellularLocation>
        <location evidence="1">Nucleus</location>
    </subcellularLocation>
</comment>
<keyword evidence="14" id="KW-1185">Reference proteome</keyword>
<evidence type="ECO:0000313" key="14">
    <source>
        <dbReference type="Proteomes" id="UP000235965"/>
    </source>
</evidence>
<feature type="compositionally biased region" description="Polar residues" evidence="11">
    <location>
        <begin position="232"/>
        <end position="254"/>
    </location>
</feature>
<organism evidence="13 14">
    <name type="scientific">Cryptotermes secundus</name>
    <dbReference type="NCBI Taxonomy" id="105785"/>
    <lineage>
        <taxon>Eukaryota</taxon>
        <taxon>Metazoa</taxon>
        <taxon>Ecdysozoa</taxon>
        <taxon>Arthropoda</taxon>
        <taxon>Hexapoda</taxon>
        <taxon>Insecta</taxon>
        <taxon>Pterygota</taxon>
        <taxon>Neoptera</taxon>
        <taxon>Polyneoptera</taxon>
        <taxon>Dictyoptera</taxon>
        <taxon>Blattodea</taxon>
        <taxon>Blattoidea</taxon>
        <taxon>Termitoidae</taxon>
        <taxon>Kalotermitidae</taxon>
        <taxon>Cryptotermitinae</taxon>
        <taxon>Cryptotermes</taxon>
    </lineage>
</organism>
<keyword evidence="2" id="KW-0479">Metal-binding</keyword>
<dbReference type="InterPro" id="IPR013087">
    <property type="entry name" value="Znf_C2H2_type"/>
</dbReference>
<dbReference type="FunCoup" id="A0A2J7PVD1">
    <property type="interactions" value="22"/>
</dbReference>
<feature type="region of interest" description="Disordered" evidence="11">
    <location>
        <begin position="529"/>
        <end position="589"/>
    </location>
</feature>
<reference evidence="13 14" key="1">
    <citation type="submission" date="2017-12" db="EMBL/GenBank/DDBJ databases">
        <title>Hemimetabolous genomes reveal molecular basis of termite eusociality.</title>
        <authorList>
            <person name="Harrison M.C."/>
            <person name="Jongepier E."/>
            <person name="Robertson H.M."/>
            <person name="Arning N."/>
            <person name="Bitard-Feildel T."/>
            <person name="Chao H."/>
            <person name="Childers C.P."/>
            <person name="Dinh H."/>
            <person name="Doddapaneni H."/>
            <person name="Dugan S."/>
            <person name="Gowin J."/>
            <person name="Greiner C."/>
            <person name="Han Y."/>
            <person name="Hu H."/>
            <person name="Hughes D.S.T."/>
            <person name="Huylmans A.-K."/>
            <person name="Kemena C."/>
            <person name="Kremer L.P.M."/>
            <person name="Lee S.L."/>
            <person name="Lopez-Ezquerra A."/>
            <person name="Mallet L."/>
            <person name="Monroy-Kuhn J.M."/>
            <person name="Moser A."/>
            <person name="Murali S.C."/>
            <person name="Muzny D.M."/>
            <person name="Otani S."/>
            <person name="Piulachs M.-D."/>
            <person name="Poelchau M."/>
            <person name="Qu J."/>
            <person name="Schaub F."/>
            <person name="Wada-Katsumata A."/>
            <person name="Worley K.C."/>
            <person name="Xie Q."/>
            <person name="Ylla G."/>
            <person name="Poulsen M."/>
            <person name="Gibbs R.A."/>
            <person name="Schal C."/>
            <person name="Richards S."/>
            <person name="Belles X."/>
            <person name="Korb J."/>
            <person name="Bornberg-Bauer E."/>
        </authorList>
    </citation>
    <scope>NUCLEOTIDE SEQUENCE [LARGE SCALE GENOMIC DNA]</scope>
    <source>
        <tissue evidence="13">Whole body</tissue>
    </source>
</reference>
<dbReference type="OrthoDB" id="6077919at2759"/>
<evidence type="ECO:0000256" key="2">
    <source>
        <dbReference type="ARBA" id="ARBA00022723"/>
    </source>
</evidence>
<dbReference type="InterPro" id="IPR036236">
    <property type="entry name" value="Znf_C2H2_sf"/>
</dbReference>
<keyword evidence="5" id="KW-0862">Zinc</keyword>
<feature type="region of interest" description="Disordered" evidence="11">
    <location>
        <begin position="231"/>
        <end position="269"/>
    </location>
</feature>
<dbReference type="SUPFAM" id="SSF57667">
    <property type="entry name" value="beta-beta-alpha zinc fingers"/>
    <property type="match status" value="1"/>
</dbReference>
<feature type="domain" description="C2H2-type" evidence="12">
    <location>
        <begin position="624"/>
        <end position="651"/>
    </location>
</feature>
<dbReference type="GO" id="GO:0006357">
    <property type="term" value="P:regulation of transcription by RNA polymerase II"/>
    <property type="evidence" value="ECO:0007669"/>
    <property type="project" value="TreeGrafter"/>
</dbReference>
<gene>
    <name evidence="13" type="ORF">B7P43_G14396</name>
</gene>
<dbReference type="EMBL" id="NEVH01020964">
    <property type="protein sequence ID" value="PNF20289.1"/>
    <property type="molecule type" value="Genomic_DNA"/>
</dbReference>
<dbReference type="Proteomes" id="UP000235965">
    <property type="component" value="Unassembled WGS sequence"/>
</dbReference>
<dbReference type="InParanoid" id="A0A2J7PVD1"/>
<feature type="region of interest" description="Disordered" evidence="11">
    <location>
        <begin position="134"/>
        <end position="153"/>
    </location>
</feature>
<evidence type="ECO:0000256" key="3">
    <source>
        <dbReference type="ARBA" id="ARBA00022737"/>
    </source>
</evidence>
<feature type="compositionally biased region" description="Low complexity" evidence="11">
    <location>
        <begin position="210"/>
        <end position="219"/>
    </location>
</feature>
<evidence type="ECO:0000256" key="10">
    <source>
        <dbReference type="PROSITE-ProRule" id="PRU00042"/>
    </source>
</evidence>
<dbReference type="PROSITE" id="PS50157">
    <property type="entry name" value="ZINC_FINGER_C2H2_2"/>
    <property type="match status" value="2"/>
</dbReference>
<evidence type="ECO:0000256" key="11">
    <source>
        <dbReference type="SAM" id="MobiDB-lite"/>
    </source>
</evidence>
<feature type="domain" description="C2H2-type" evidence="12">
    <location>
        <begin position="596"/>
        <end position="623"/>
    </location>
</feature>
<name>A0A2J7PVD1_9NEOP</name>
<keyword evidence="6" id="KW-0805">Transcription regulation</keyword>